<dbReference type="SUPFAM" id="SSF53448">
    <property type="entry name" value="Nucleotide-diphospho-sugar transferases"/>
    <property type="match status" value="1"/>
</dbReference>
<dbReference type="RefSeq" id="WP_088253426.1">
    <property type="nucleotide sequence ID" value="NZ_NIDE01000002.1"/>
</dbReference>
<sequence length="261" mass="28855">MLREPIHAVTVCVGYGDFLAAAAPHNAPLFDRWTVVTAADDAETREVCRQHRLHCLVTADHERDGAFSKGRAVERGLQHLPASGWILHVDADVVLPARTHDILARSHLDPAKIYGADRFLVRTHADWLRLLATGWPGHTFSDHPHAIAPPTGFAVGARWAGSDGYVPIGYFQLWHRTGGGEERHGCRTKPYPSGHGSACREDVQFALQWDRRDRQLVPELFVAHLESEPARRGANWKGRTTARFGPTSGSRPLASARRGPS</sequence>
<gene>
    <name evidence="2" type="ORF">FRUB_02072</name>
</gene>
<dbReference type="OrthoDB" id="1550662at2"/>
<dbReference type="EMBL" id="NIDE01000002">
    <property type="protein sequence ID" value="OWK45741.1"/>
    <property type="molecule type" value="Genomic_DNA"/>
</dbReference>
<dbReference type="AlphaFoldDB" id="A0A225DWL1"/>
<evidence type="ECO:0000313" key="3">
    <source>
        <dbReference type="Proteomes" id="UP000214646"/>
    </source>
</evidence>
<organism evidence="2 3">
    <name type="scientific">Fimbriiglobus ruber</name>
    <dbReference type="NCBI Taxonomy" id="1908690"/>
    <lineage>
        <taxon>Bacteria</taxon>
        <taxon>Pseudomonadati</taxon>
        <taxon>Planctomycetota</taxon>
        <taxon>Planctomycetia</taxon>
        <taxon>Gemmatales</taxon>
        <taxon>Gemmataceae</taxon>
        <taxon>Fimbriiglobus</taxon>
    </lineage>
</organism>
<dbReference type="Proteomes" id="UP000214646">
    <property type="component" value="Unassembled WGS sequence"/>
</dbReference>
<dbReference type="InterPro" id="IPR029044">
    <property type="entry name" value="Nucleotide-diphossugar_trans"/>
</dbReference>
<evidence type="ECO:0000313" key="2">
    <source>
        <dbReference type="EMBL" id="OWK45741.1"/>
    </source>
</evidence>
<accession>A0A225DWL1</accession>
<comment type="caution">
    <text evidence="2">The sequence shown here is derived from an EMBL/GenBank/DDBJ whole genome shotgun (WGS) entry which is preliminary data.</text>
</comment>
<evidence type="ECO:0000256" key="1">
    <source>
        <dbReference type="SAM" id="MobiDB-lite"/>
    </source>
</evidence>
<reference evidence="3" key="1">
    <citation type="submission" date="2017-06" db="EMBL/GenBank/DDBJ databases">
        <title>Genome analysis of Fimbriiglobus ruber SP5, the first member of the order Planctomycetales with confirmed chitinolytic capability.</title>
        <authorList>
            <person name="Ravin N.V."/>
            <person name="Rakitin A.L."/>
            <person name="Ivanova A.A."/>
            <person name="Beletsky A.V."/>
            <person name="Kulichevskaya I.S."/>
            <person name="Mardanov A.V."/>
            <person name="Dedysh S.N."/>
        </authorList>
    </citation>
    <scope>NUCLEOTIDE SEQUENCE [LARGE SCALE GENOMIC DNA]</scope>
    <source>
        <strain evidence="3">SP5</strain>
    </source>
</reference>
<keyword evidence="3" id="KW-1185">Reference proteome</keyword>
<feature type="region of interest" description="Disordered" evidence="1">
    <location>
        <begin position="232"/>
        <end position="261"/>
    </location>
</feature>
<protein>
    <recommendedName>
        <fullName evidence="4">Glycosyltransferase 2-like domain-containing protein</fullName>
    </recommendedName>
</protein>
<evidence type="ECO:0008006" key="4">
    <source>
        <dbReference type="Google" id="ProtNLM"/>
    </source>
</evidence>
<proteinExistence type="predicted"/>
<name>A0A225DWL1_9BACT</name>